<reference evidence="2 3" key="1">
    <citation type="submission" date="2020-08" db="EMBL/GenBank/DDBJ databases">
        <title>Genomic Encyclopedia of Type Strains, Phase III (KMG-III): the genomes of soil and plant-associated and newly described type strains.</title>
        <authorList>
            <person name="Whitman W."/>
        </authorList>
    </citation>
    <scope>NUCLEOTIDE SEQUENCE [LARGE SCALE GENOMIC DNA]</scope>
    <source>
        <strain evidence="2 3">CECT 3313</strain>
    </source>
</reference>
<dbReference type="RefSeq" id="WP_184974609.1">
    <property type="nucleotide sequence ID" value="NZ_BAAAWF010000040.1"/>
</dbReference>
<dbReference type="Gene3D" id="3.40.50.300">
    <property type="entry name" value="P-loop containing nucleotide triphosphate hydrolases"/>
    <property type="match status" value="1"/>
</dbReference>
<evidence type="ECO:0000259" key="1">
    <source>
        <dbReference type="Pfam" id="PF01695"/>
    </source>
</evidence>
<evidence type="ECO:0000313" key="2">
    <source>
        <dbReference type="EMBL" id="MBB5932361.1"/>
    </source>
</evidence>
<dbReference type="SUPFAM" id="SSF52540">
    <property type="entry name" value="P-loop containing nucleoside triphosphate hydrolases"/>
    <property type="match status" value="1"/>
</dbReference>
<dbReference type="Proteomes" id="UP000585836">
    <property type="component" value="Unassembled WGS sequence"/>
</dbReference>
<dbReference type="GO" id="GO:0005524">
    <property type="term" value="F:ATP binding"/>
    <property type="evidence" value="ECO:0007669"/>
    <property type="project" value="InterPro"/>
</dbReference>
<sequence length="194" mass="21917">MTTADERRARYDAERVAARDEIRNQTLDRYLGRRPAAFAADGPVHPDVNKWISDYLDGSRASLLLLGTPGTGKTWHLWKIGETLIRRGWYGRYYLVSDFEFKAAADRPANLDKLQAWREAPLVALDDLGATQLYPWTVDAMAQLIDVRWQNQLPTLISTNLPTLEPLGPRTTSRFADGGSTFIKFTGTDFRKAS</sequence>
<protein>
    <submittedName>
        <fullName evidence="2">DNA replication protein DnaC</fullName>
    </submittedName>
</protein>
<organism evidence="2 3">
    <name type="scientific">Streptomyces echinatus</name>
    <dbReference type="NCBI Taxonomy" id="67293"/>
    <lineage>
        <taxon>Bacteria</taxon>
        <taxon>Bacillati</taxon>
        <taxon>Actinomycetota</taxon>
        <taxon>Actinomycetes</taxon>
        <taxon>Kitasatosporales</taxon>
        <taxon>Streptomycetaceae</taxon>
        <taxon>Streptomyces</taxon>
    </lineage>
</organism>
<dbReference type="Pfam" id="PF01695">
    <property type="entry name" value="IstB_IS21"/>
    <property type="match status" value="1"/>
</dbReference>
<dbReference type="GO" id="GO:0006260">
    <property type="term" value="P:DNA replication"/>
    <property type="evidence" value="ECO:0007669"/>
    <property type="project" value="TreeGrafter"/>
</dbReference>
<keyword evidence="3" id="KW-1185">Reference proteome</keyword>
<dbReference type="InterPro" id="IPR002611">
    <property type="entry name" value="IstB_ATP-bd"/>
</dbReference>
<evidence type="ECO:0000313" key="3">
    <source>
        <dbReference type="Proteomes" id="UP000585836"/>
    </source>
</evidence>
<dbReference type="InterPro" id="IPR027417">
    <property type="entry name" value="P-loop_NTPase"/>
</dbReference>
<name>A0A7W9Q2X8_9ACTN</name>
<dbReference type="PANTHER" id="PTHR30050:SF4">
    <property type="entry name" value="ATP-BINDING PROTEIN RV3427C IN INSERTION SEQUENCE-RELATED"/>
    <property type="match status" value="1"/>
</dbReference>
<dbReference type="EMBL" id="JACHJK010000024">
    <property type="protein sequence ID" value="MBB5932361.1"/>
    <property type="molecule type" value="Genomic_DNA"/>
</dbReference>
<comment type="caution">
    <text evidence="2">The sequence shown here is derived from an EMBL/GenBank/DDBJ whole genome shotgun (WGS) entry which is preliminary data.</text>
</comment>
<dbReference type="PANTHER" id="PTHR30050">
    <property type="entry name" value="CHROMOSOMAL REPLICATION INITIATOR PROTEIN DNAA"/>
    <property type="match status" value="1"/>
</dbReference>
<proteinExistence type="predicted"/>
<dbReference type="AlphaFoldDB" id="A0A7W9Q2X8"/>
<gene>
    <name evidence="2" type="ORF">FHS34_007871</name>
</gene>
<accession>A0A7W9Q2X8</accession>
<feature type="domain" description="IstB-like ATP-binding" evidence="1">
    <location>
        <begin position="60"/>
        <end position="162"/>
    </location>
</feature>